<dbReference type="PIRSF" id="PIRSF017082">
    <property type="entry name" value="YflP"/>
    <property type="match status" value="1"/>
</dbReference>
<organism evidence="2 3">
    <name type="scientific">Neoroseomonas marina</name>
    <dbReference type="NCBI Taxonomy" id="1232220"/>
    <lineage>
        <taxon>Bacteria</taxon>
        <taxon>Pseudomonadati</taxon>
        <taxon>Pseudomonadota</taxon>
        <taxon>Alphaproteobacteria</taxon>
        <taxon>Acetobacterales</taxon>
        <taxon>Acetobacteraceae</taxon>
        <taxon>Neoroseomonas</taxon>
    </lineage>
</organism>
<name>A0A848EJI9_9PROT</name>
<dbReference type="InterPro" id="IPR005064">
    <property type="entry name" value="BUG"/>
</dbReference>
<evidence type="ECO:0000256" key="1">
    <source>
        <dbReference type="ARBA" id="ARBA00006987"/>
    </source>
</evidence>
<comment type="caution">
    <text evidence="2">The sequence shown here is derived from an EMBL/GenBank/DDBJ whole genome shotgun (WGS) entry which is preliminary data.</text>
</comment>
<dbReference type="PANTHER" id="PTHR42928:SF5">
    <property type="entry name" value="BLR1237 PROTEIN"/>
    <property type="match status" value="1"/>
</dbReference>
<dbReference type="PANTHER" id="PTHR42928">
    <property type="entry name" value="TRICARBOXYLATE-BINDING PROTEIN"/>
    <property type="match status" value="1"/>
</dbReference>
<protein>
    <submittedName>
        <fullName evidence="2">Tripartite tricarboxylate transporter substrate binding protein</fullName>
    </submittedName>
</protein>
<evidence type="ECO:0000313" key="3">
    <source>
        <dbReference type="Proteomes" id="UP000548582"/>
    </source>
</evidence>
<dbReference type="Gene3D" id="3.40.190.10">
    <property type="entry name" value="Periplasmic binding protein-like II"/>
    <property type="match status" value="1"/>
</dbReference>
<accession>A0A848EJI9</accession>
<dbReference type="Proteomes" id="UP000548582">
    <property type="component" value="Unassembled WGS sequence"/>
</dbReference>
<evidence type="ECO:0000313" key="2">
    <source>
        <dbReference type="EMBL" id="NMJ43560.1"/>
    </source>
</evidence>
<reference evidence="2 3" key="1">
    <citation type="submission" date="2020-03" db="EMBL/GenBank/DDBJ databases">
        <authorList>
            <person name="Sun Q."/>
        </authorList>
    </citation>
    <scope>NUCLEOTIDE SEQUENCE [LARGE SCALE GENOMIC DNA]</scope>
    <source>
        <strain evidence="2 3">JC162</strain>
    </source>
</reference>
<dbReference type="Gene3D" id="3.40.190.150">
    <property type="entry name" value="Bordetella uptake gene, domain 1"/>
    <property type="match status" value="1"/>
</dbReference>
<dbReference type="Pfam" id="PF03401">
    <property type="entry name" value="TctC"/>
    <property type="match status" value="1"/>
</dbReference>
<keyword evidence="3" id="KW-1185">Reference proteome</keyword>
<dbReference type="AlphaFoldDB" id="A0A848EJI9"/>
<dbReference type="RefSeq" id="WP_170055746.1">
    <property type="nucleotide sequence ID" value="NZ_JABBKX010000008.1"/>
</dbReference>
<dbReference type="CDD" id="cd07012">
    <property type="entry name" value="PBP2_Bug_TTT"/>
    <property type="match status" value="1"/>
</dbReference>
<dbReference type="EMBL" id="JABBKX010000008">
    <property type="protein sequence ID" value="NMJ43560.1"/>
    <property type="molecule type" value="Genomic_DNA"/>
</dbReference>
<comment type="similarity">
    <text evidence="1">Belongs to the UPF0065 (bug) family.</text>
</comment>
<dbReference type="InterPro" id="IPR042100">
    <property type="entry name" value="Bug_dom1"/>
</dbReference>
<gene>
    <name evidence="2" type="ORF">GWK16_20100</name>
</gene>
<dbReference type="SUPFAM" id="SSF53850">
    <property type="entry name" value="Periplasmic binding protein-like II"/>
    <property type="match status" value="1"/>
</dbReference>
<sequence length="321" mass="35156">MTITRRATLGAALATPFVRGVGAQERFPNKPITIQIGFPPGGATDVQMRAFADAATRHMGQTVLIENRPGAGSTLPAANIARTRPDGYVIGQMTLPALRLPHMQRMPYDVTKDYTPIIHLTGYLFAVTVRTESPYRTWADLVADARRRPGEVRIGNTGANGTPHLTMVDLAEREKVEVTHVPFRGEGDLTPALLGGHIEAGATGSGVGQLVDEGKLRFLNVWSRERSPRWPNVPTLLELGYQGMVVTSPYGLVGPAGMPPDIVRTLHDGFKAALDDPTHIAALRRLDMPMEYLNSADYGRFIVQTYEEERQRVERLGLRSG</sequence>
<proteinExistence type="inferred from homology"/>